<reference evidence="1 2" key="1">
    <citation type="submission" date="2018-02" db="EMBL/GenBank/DDBJ databases">
        <title>The genomes of Aspergillus section Nigri reveals drivers in fungal speciation.</title>
        <authorList>
            <consortium name="DOE Joint Genome Institute"/>
            <person name="Vesth T.C."/>
            <person name="Nybo J."/>
            <person name="Theobald S."/>
            <person name="Brandl J."/>
            <person name="Frisvad J.C."/>
            <person name="Nielsen K.F."/>
            <person name="Lyhne E.K."/>
            <person name="Kogle M.E."/>
            <person name="Kuo A."/>
            <person name="Riley R."/>
            <person name="Clum A."/>
            <person name="Nolan M."/>
            <person name="Lipzen A."/>
            <person name="Salamov A."/>
            <person name="Henrissat B."/>
            <person name="Wiebenga A."/>
            <person name="De vries R.P."/>
            <person name="Grigoriev I.V."/>
            <person name="Mortensen U.H."/>
            <person name="Andersen M.R."/>
            <person name="Baker S.E."/>
        </authorList>
    </citation>
    <scope>NUCLEOTIDE SEQUENCE [LARGE SCALE GENOMIC DNA]</scope>
    <source>
        <strain evidence="1 2">CBS 121593</strain>
    </source>
</reference>
<gene>
    <name evidence="1" type="ORF">BO80DRAFT_445986</name>
</gene>
<dbReference type="OrthoDB" id="2951834at2759"/>
<evidence type="ECO:0000313" key="2">
    <source>
        <dbReference type="Proteomes" id="UP000249402"/>
    </source>
</evidence>
<dbReference type="RefSeq" id="XP_025574298.1">
    <property type="nucleotide sequence ID" value="XM_025721525.1"/>
</dbReference>
<dbReference type="GeneID" id="37226390"/>
<dbReference type="InterPro" id="IPR038883">
    <property type="entry name" value="AN11006-like"/>
</dbReference>
<dbReference type="EMBL" id="KZ824443">
    <property type="protein sequence ID" value="RAK99970.1"/>
    <property type="molecule type" value="Genomic_DNA"/>
</dbReference>
<accession>A0A395GWL5</accession>
<dbReference type="Proteomes" id="UP000249402">
    <property type="component" value="Unassembled WGS sequence"/>
</dbReference>
<dbReference type="PANTHER" id="PTHR42085:SF2">
    <property type="entry name" value="F-BOX DOMAIN-CONTAINING PROTEIN"/>
    <property type="match status" value="1"/>
</dbReference>
<proteinExistence type="predicted"/>
<dbReference type="AlphaFoldDB" id="A0A395GWL5"/>
<protein>
    <submittedName>
        <fullName evidence="1">Uncharacterized protein</fullName>
    </submittedName>
</protein>
<keyword evidence="2" id="KW-1185">Reference proteome</keyword>
<sequence length="371" mass="43333">MTLHTKKGPVGKPPPKWKIYQRKLKTLGRLFHRTGTNNAHETTATNTTPFPFLRLPRELRNQIYQDLLTVTDNGALWIRYSLSRQRWWDATPLCQSPGPRTPRPRLTLGLLLTCKTIHPEALEILFSHNKIWLDAPPAKCLSFLTSLPPTISSKIHHLKLWMDVYLNCGMSTGNLPNLTPDEITHHATRVQNELLSPWKALFPWIHQHLPLLHTLHIRFGPNRTWHTRNLHYVSPQWHQFYQTGWMQHVRETTTQIQHLLVESDLQWCDQLDETERVDFQDLRRELHRYSGFEEVNVTWDHYFFLSSACEQFPKTSLCVLMRRSEEGEDGEEVGIGPLPEYQRVYTLDDMICVMGCSFGEPLPPRSPNNGR</sequence>
<name>A0A395GWL5_9EURO</name>
<organism evidence="1 2">
    <name type="scientific">Aspergillus ibericus CBS 121593</name>
    <dbReference type="NCBI Taxonomy" id="1448316"/>
    <lineage>
        <taxon>Eukaryota</taxon>
        <taxon>Fungi</taxon>
        <taxon>Dikarya</taxon>
        <taxon>Ascomycota</taxon>
        <taxon>Pezizomycotina</taxon>
        <taxon>Eurotiomycetes</taxon>
        <taxon>Eurotiomycetidae</taxon>
        <taxon>Eurotiales</taxon>
        <taxon>Aspergillaceae</taxon>
        <taxon>Aspergillus</taxon>
        <taxon>Aspergillus subgen. Circumdati</taxon>
    </lineage>
</organism>
<evidence type="ECO:0000313" key="1">
    <source>
        <dbReference type="EMBL" id="RAK99970.1"/>
    </source>
</evidence>
<dbReference type="PANTHER" id="PTHR42085">
    <property type="entry name" value="F-BOX DOMAIN-CONTAINING PROTEIN"/>
    <property type="match status" value="1"/>
</dbReference>
<dbReference type="VEuPathDB" id="FungiDB:BO80DRAFT_445986"/>